<accession>A0A9P4M0H3</accession>
<comment type="caution">
    <text evidence="1">The sequence shown here is derived from an EMBL/GenBank/DDBJ whole genome shotgun (WGS) entry which is preliminary data.</text>
</comment>
<sequence length="248" mass="29552">MSCLSKLSLEKKRELLTGEMVTVYFRDDEGKLCLATEVPFKMLRQFSKRAEREMIVTSSSARERGAPKQVLNLGSVPLQRFDMILDRVLSTFRTACNMEEDLPIKPFKKDLSLTLHIYLALTLLEVRYHTAEFHSYLMNYVSKYLLTSMEVELIWIAFPSDSPLVKRMLENVALTVTDPGCNAMYEQQIRRLEEKYPAFHEPLDRLKWREWVHQELVKEQRKEKRRQEYWEELLENGKDRLYPRYMGW</sequence>
<name>A0A9P4M0H3_9PEZI</name>
<dbReference type="AlphaFoldDB" id="A0A9P4M0H3"/>
<gene>
    <name evidence="1" type="ORF">K490DRAFT_61731</name>
</gene>
<reference evidence="1" key="1">
    <citation type="journal article" date="2020" name="Stud. Mycol.">
        <title>101 Dothideomycetes genomes: a test case for predicting lifestyles and emergence of pathogens.</title>
        <authorList>
            <person name="Haridas S."/>
            <person name="Albert R."/>
            <person name="Binder M."/>
            <person name="Bloem J."/>
            <person name="Labutti K."/>
            <person name="Salamov A."/>
            <person name="Andreopoulos B."/>
            <person name="Baker S."/>
            <person name="Barry K."/>
            <person name="Bills G."/>
            <person name="Bluhm B."/>
            <person name="Cannon C."/>
            <person name="Castanera R."/>
            <person name="Culley D."/>
            <person name="Daum C."/>
            <person name="Ezra D."/>
            <person name="Gonzalez J."/>
            <person name="Henrissat B."/>
            <person name="Kuo A."/>
            <person name="Liang C."/>
            <person name="Lipzen A."/>
            <person name="Lutzoni F."/>
            <person name="Magnuson J."/>
            <person name="Mondo S."/>
            <person name="Nolan M."/>
            <person name="Ohm R."/>
            <person name="Pangilinan J."/>
            <person name="Park H.-J."/>
            <person name="Ramirez L."/>
            <person name="Alfaro M."/>
            <person name="Sun H."/>
            <person name="Tritt A."/>
            <person name="Yoshinaga Y."/>
            <person name="Zwiers L.-H."/>
            <person name="Turgeon B."/>
            <person name="Goodwin S."/>
            <person name="Spatafora J."/>
            <person name="Crous P."/>
            <person name="Grigoriev I."/>
        </authorList>
    </citation>
    <scope>NUCLEOTIDE SEQUENCE</scope>
    <source>
        <strain evidence="1">CBS 121410</strain>
    </source>
</reference>
<dbReference type="EMBL" id="ML978711">
    <property type="protein sequence ID" value="KAF2092290.1"/>
    <property type="molecule type" value="Genomic_DNA"/>
</dbReference>
<protein>
    <submittedName>
        <fullName evidence="1">Uncharacterized protein</fullName>
    </submittedName>
</protein>
<evidence type="ECO:0000313" key="1">
    <source>
        <dbReference type="EMBL" id="KAF2092290.1"/>
    </source>
</evidence>
<proteinExistence type="predicted"/>
<dbReference type="Proteomes" id="UP000799776">
    <property type="component" value="Unassembled WGS sequence"/>
</dbReference>
<organism evidence="1 2">
    <name type="scientific">Saccharata proteae CBS 121410</name>
    <dbReference type="NCBI Taxonomy" id="1314787"/>
    <lineage>
        <taxon>Eukaryota</taxon>
        <taxon>Fungi</taxon>
        <taxon>Dikarya</taxon>
        <taxon>Ascomycota</taxon>
        <taxon>Pezizomycotina</taxon>
        <taxon>Dothideomycetes</taxon>
        <taxon>Dothideomycetes incertae sedis</taxon>
        <taxon>Botryosphaeriales</taxon>
        <taxon>Saccharataceae</taxon>
        <taxon>Saccharata</taxon>
    </lineage>
</organism>
<keyword evidence="2" id="KW-1185">Reference proteome</keyword>
<evidence type="ECO:0000313" key="2">
    <source>
        <dbReference type="Proteomes" id="UP000799776"/>
    </source>
</evidence>